<sequence>MKTLTTIGMLLCYALITNQSAQAGDNQPGYFVSTLRVTVQPDSHKQVMIFSAGPHKSKPACSNADGGWALDLSTPEGQALMKQLLSAYTGHKAVVIQGSNDCSVMNDRETAQTITTL</sequence>
<gene>
    <name evidence="2" type="ORF">HYN46_00275</name>
    <name evidence="3" type="ORF">HYN46_00305</name>
</gene>
<dbReference type="AlphaFoldDB" id="A0A345P2G5"/>
<keyword evidence="1" id="KW-0732">Signal</keyword>
<proteinExistence type="predicted"/>
<organism evidence="3 4">
    <name type="scientific">Aquirhabdus parva</name>
    <dbReference type="NCBI Taxonomy" id="2283318"/>
    <lineage>
        <taxon>Bacteria</taxon>
        <taxon>Pseudomonadati</taxon>
        <taxon>Pseudomonadota</taxon>
        <taxon>Gammaproteobacteria</taxon>
        <taxon>Moraxellales</taxon>
        <taxon>Moraxellaceae</taxon>
        <taxon>Aquirhabdus</taxon>
    </lineage>
</organism>
<evidence type="ECO:0000313" key="3">
    <source>
        <dbReference type="EMBL" id="AXI01474.1"/>
    </source>
</evidence>
<reference evidence="3 4" key="1">
    <citation type="submission" date="2018-07" db="EMBL/GenBank/DDBJ databases">
        <title>Genome sequencing of Moraxellaceae gen. HYN0046.</title>
        <authorList>
            <person name="Kim M."/>
            <person name="Yi H."/>
        </authorList>
    </citation>
    <scope>NUCLEOTIDE SEQUENCE [LARGE SCALE GENOMIC DNA]</scope>
    <source>
        <strain evidence="3 4">HYN0046</strain>
    </source>
</reference>
<name>A0A345P2G5_9GAMM</name>
<dbReference type="RefSeq" id="WP_114897580.1">
    <property type="nucleotide sequence ID" value="NZ_CP031222.1"/>
</dbReference>
<evidence type="ECO:0000313" key="4">
    <source>
        <dbReference type="Proteomes" id="UP000253940"/>
    </source>
</evidence>
<feature type="chain" id="PRO_5036062938" evidence="1">
    <location>
        <begin position="24"/>
        <end position="117"/>
    </location>
</feature>
<dbReference type="KEGG" id="mbah:HYN46_00305"/>
<dbReference type="KEGG" id="mbah:HYN46_00275"/>
<dbReference type="EMBL" id="CP031222">
    <property type="protein sequence ID" value="AXI01468.1"/>
    <property type="molecule type" value="Genomic_DNA"/>
</dbReference>
<dbReference type="Proteomes" id="UP000253940">
    <property type="component" value="Chromosome"/>
</dbReference>
<protein>
    <submittedName>
        <fullName evidence="3">Uncharacterized protein</fullName>
    </submittedName>
</protein>
<dbReference type="EMBL" id="CP031222">
    <property type="protein sequence ID" value="AXI01474.1"/>
    <property type="molecule type" value="Genomic_DNA"/>
</dbReference>
<evidence type="ECO:0000256" key="1">
    <source>
        <dbReference type="SAM" id="SignalP"/>
    </source>
</evidence>
<accession>A0A345P2G5</accession>
<keyword evidence="4" id="KW-1185">Reference proteome</keyword>
<feature type="signal peptide" evidence="1">
    <location>
        <begin position="1"/>
        <end position="23"/>
    </location>
</feature>
<evidence type="ECO:0000313" key="2">
    <source>
        <dbReference type="EMBL" id="AXI01468.1"/>
    </source>
</evidence>